<name>A0A084INL6_SALHC</name>
<evidence type="ECO:0000313" key="2">
    <source>
        <dbReference type="Proteomes" id="UP000028302"/>
    </source>
</evidence>
<dbReference type="STRING" id="1304275.C41B8_05343"/>
<accession>A0A084INL6</accession>
<dbReference type="Proteomes" id="UP000028302">
    <property type="component" value="Unassembled WGS sequence"/>
</dbReference>
<sequence>MEGDELTELAARYTASGLAGDMPSDMAEAMLRGMLRASQILDPGSGRETPLLEMIEQLGQADEA</sequence>
<dbReference type="AlphaFoldDB" id="A0A084INL6"/>
<reference evidence="1 2" key="1">
    <citation type="submission" date="2013-03" db="EMBL/GenBank/DDBJ databases">
        <title>Salinisphaera hydrothermalis C41B8 Genome Sequencing.</title>
        <authorList>
            <person name="Li C."/>
            <person name="Lai Q."/>
            <person name="Shao Z."/>
        </authorList>
    </citation>
    <scope>NUCLEOTIDE SEQUENCE [LARGE SCALE GENOMIC DNA]</scope>
    <source>
        <strain evidence="1 2">C41B8</strain>
    </source>
</reference>
<comment type="caution">
    <text evidence="1">The sequence shown here is derived from an EMBL/GenBank/DDBJ whole genome shotgun (WGS) entry which is preliminary data.</text>
</comment>
<protein>
    <submittedName>
        <fullName evidence="1">Uncharacterized protein</fullName>
    </submittedName>
</protein>
<dbReference type="EMBL" id="APNK01000005">
    <property type="protein sequence ID" value="KEZ78300.1"/>
    <property type="molecule type" value="Genomic_DNA"/>
</dbReference>
<organism evidence="1 2">
    <name type="scientific">Salinisphaera hydrothermalis (strain C41B8)</name>
    <dbReference type="NCBI Taxonomy" id="1304275"/>
    <lineage>
        <taxon>Bacteria</taxon>
        <taxon>Pseudomonadati</taxon>
        <taxon>Pseudomonadota</taxon>
        <taxon>Gammaproteobacteria</taxon>
        <taxon>Salinisphaerales</taxon>
        <taxon>Salinisphaeraceae</taxon>
        <taxon>Salinisphaera</taxon>
    </lineage>
</organism>
<gene>
    <name evidence="1" type="ORF">C41B8_05343</name>
</gene>
<proteinExistence type="predicted"/>
<keyword evidence="2" id="KW-1185">Reference proteome</keyword>
<evidence type="ECO:0000313" key="1">
    <source>
        <dbReference type="EMBL" id="KEZ78300.1"/>
    </source>
</evidence>